<dbReference type="GO" id="GO:0097367">
    <property type="term" value="F:carbohydrate derivative binding"/>
    <property type="evidence" value="ECO:0007669"/>
    <property type="project" value="InterPro"/>
</dbReference>
<sequence>MDKQNYYNTIGLQVESLFELAPVQVEKCFDEKKLSALLPLPEAAALKRLIVAGCGDSYSAAGAMAPVIRRLAGVSCASPDPMELCSFYTDEDILDGCRAEEVLVVAISASGGSVRIVEMLERARAAGVRSMLITNNPESKGAKAAQLVYCVETPELCNTPGLRSYFASLTALAALGSYIGGCKGVTEPAAARQAILDYVAACQPCYEAIDDAMFELAGSWKDLEKFEIVGDESEFFSAQFVEEKFIECASVHASHADSEDWCHINFFLREPEKIGTIFHVNASAPDLDRIAESVRVSVAIGRPTLVVTDADCAFAEGAAVCRLPKAPENAPWALLMMDHAPGSLLAAYCAARAGKLFFSNRYDFRTRTWKM</sequence>
<dbReference type="GO" id="GO:0006047">
    <property type="term" value="P:UDP-N-acetylglucosamine metabolic process"/>
    <property type="evidence" value="ECO:0007669"/>
    <property type="project" value="TreeGrafter"/>
</dbReference>
<keyword evidence="6" id="KW-1185">Reference proteome</keyword>
<dbReference type="EC" id="2.6.1.16" evidence="2"/>
<comment type="caution">
    <text evidence="5">The sequence shown here is derived from an EMBL/GenBank/DDBJ whole genome shotgun (WGS) entry which is preliminary data.</text>
</comment>
<dbReference type="EMBL" id="JACONZ010000002">
    <property type="protein sequence ID" value="MBC5581404.1"/>
    <property type="molecule type" value="Genomic_DNA"/>
</dbReference>
<proteinExistence type="predicted"/>
<organism evidence="5 6">
    <name type="scientific">Anaerofilum hominis</name>
    <dbReference type="NCBI Taxonomy" id="2763016"/>
    <lineage>
        <taxon>Bacteria</taxon>
        <taxon>Bacillati</taxon>
        <taxon>Bacillota</taxon>
        <taxon>Clostridia</taxon>
        <taxon>Eubacteriales</taxon>
        <taxon>Oscillospiraceae</taxon>
        <taxon>Anaerofilum</taxon>
    </lineage>
</organism>
<evidence type="ECO:0000313" key="6">
    <source>
        <dbReference type="Proteomes" id="UP000659630"/>
    </source>
</evidence>
<reference evidence="5" key="1">
    <citation type="submission" date="2020-08" db="EMBL/GenBank/DDBJ databases">
        <title>Genome public.</title>
        <authorList>
            <person name="Liu C."/>
            <person name="Sun Q."/>
        </authorList>
    </citation>
    <scope>NUCLEOTIDE SEQUENCE</scope>
    <source>
        <strain evidence="5">BX8</strain>
    </source>
</reference>
<dbReference type="InterPro" id="IPR001347">
    <property type="entry name" value="SIS_dom"/>
</dbReference>
<name>A0A923I7T3_9FIRM</name>
<evidence type="ECO:0000259" key="4">
    <source>
        <dbReference type="PROSITE" id="PS51464"/>
    </source>
</evidence>
<gene>
    <name evidence="5" type="ORF">H8S23_07760</name>
</gene>
<dbReference type="GO" id="GO:0006487">
    <property type="term" value="P:protein N-linked glycosylation"/>
    <property type="evidence" value="ECO:0007669"/>
    <property type="project" value="TreeGrafter"/>
</dbReference>
<feature type="domain" description="SIS" evidence="4">
    <location>
        <begin position="37"/>
        <end position="185"/>
    </location>
</feature>
<dbReference type="AlphaFoldDB" id="A0A923I7T3"/>
<dbReference type="Gene3D" id="3.40.50.10490">
    <property type="entry name" value="Glucose-6-phosphate isomerase like protein, domain 1"/>
    <property type="match status" value="2"/>
</dbReference>
<comment type="catalytic activity">
    <reaction evidence="1">
        <text>D-fructose 6-phosphate + L-glutamine = D-glucosamine 6-phosphate + L-glutamate</text>
        <dbReference type="Rhea" id="RHEA:13237"/>
        <dbReference type="ChEBI" id="CHEBI:29985"/>
        <dbReference type="ChEBI" id="CHEBI:58359"/>
        <dbReference type="ChEBI" id="CHEBI:58725"/>
        <dbReference type="ChEBI" id="CHEBI:61527"/>
        <dbReference type="EC" id="2.6.1.16"/>
    </reaction>
</comment>
<evidence type="ECO:0000256" key="2">
    <source>
        <dbReference type="ARBA" id="ARBA00012916"/>
    </source>
</evidence>
<dbReference type="SUPFAM" id="SSF53697">
    <property type="entry name" value="SIS domain"/>
    <property type="match status" value="1"/>
</dbReference>
<evidence type="ECO:0000256" key="3">
    <source>
        <dbReference type="ARBA" id="ARBA00016090"/>
    </source>
</evidence>
<dbReference type="InterPro" id="IPR046348">
    <property type="entry name" value="SIS_dom_sf"/>
</dbReference>
<dbReference type="GO" id="GO:0006002">
    <property type="term" value="P:fructose 6-phosphate metabolic process"/>
    <property type="evidence" value="ECO:0007669"/>
    <property type="project" value="TreeGrafter"/>
</dbReference>
<dbReference type="PANTHER" id="PTHR10937">
    <property type="entry name" value="GLUCOSAMINE--FRUCTOSE-6-PHOSPHATE AMINOTRANSFERASE, ISOMERIZING"/>
    <property type="match status" value="1"/>
</dbReference>
<evidence type="ECO:0000256" key="1">
    <source>
        <dbReference type="ARBA" id="ARBA00001031"/>
    </source>
</evidence>
<evidence type="ECO:0000313" key="5">
    <source>
        <dbReference type="EMBL" id="MBC5581404.1"/>
    </source>
</evidence>
<dbReference type="GO" id="GO:0004360">
    <property type="term" value="F:glutamine-fructose-6-phosphate transaminase (isomerizing) activity"/>
    <property type="evidence" value="ECO:0007669"/>
    <property type="project" value="UniProtKB-EC"/>
</dbReference>
<dbReference type="PANTHER" id="PTHR10937:SF0">
    <property type="entry name" value="GLUTAMINE--FRUCTOSE-6-PHOSPHATE TRANSAMINASE (ISOMERIZING)"/>
    <property type="match status" value="1"/>
</dbReference>
<dbReference type="Pfam" id="PF01380">
    <property type="entry name" value="SIS"/>
    <property type="match status" value="1"/>
</dbReference>
<accession>A0A923I7T3</accession>
<dbReference type="RefSeq" id="WP_186887758.1">
    <property type="nucleotide sequence ID" value="NZ_JACONZ010000002.1"/>
</dbReference>
<dbReference type="Proteomes" id="UP000659630">
    <property type="component" value="Unassembled WGS sequence"/>
</dbReference>
<dbReference type="PROSITE" id="PS51464">
    <property type="entry name" value="SIS"/>
    <property type="match status" value="1"/>
</dbReference>
<protein>
    <recommendedName>
        <fullName evidence="3">Glutamine--fructose-6-phosphate aminotransferase [isomerizing]</fullName>
        <ecNumber evidence="2">2.6.1.16</ecNumber>
    </recommendedName>
</protein>